<evidence type="ECO:0000256" key="2">
    <source>
        <dbReference type="ARBA" id="ARBA00004308"/>
    </source>
</evidence>
<evidence type="ECO:0000256" key="3">
    <source>
        <dbReference type="ARBA" id="ARBA00004906"/>
    </source>
</evidence>
<feature type="region of interest" description="Disordered" evidence="12">
    <location>
        <begin position="306"/>
        <end position="328"/>
    </location>
</feature>
<evidence type="ECO:0000256" key="12">
    <source>
        <dbReference type="SAM" id="MobiDB-lite"/>
    </source>
</evidence>
<comment type="caution">
    <text evidence="14">The sequence shown here is derived from an EMBL/GenBank/DDBJ whole genome shotgun (WGS) entry which is preliminary data.</text>
</comment>
<evidence type="ECO:0000256" key="1">
    <source>
        <dbReference type="ARBA" id="ARBA00000900"/>
    </source>
</evidence>
<sequence length="475" mass="52032">MESLVSATLLEQPTQQATNLLPFPNLNPIPNSTARSGTPATLSLPPLPPSFTPLNHFNTALHPLQSSLSTTRRPNNPASASRRTIGQPPVFGLSPFAGGLAFPTSSRSHLARRDGPSLTQSQRPGSDANIAGRRTTASNDLPSTSTTAFRHTLRQQNYTSRPSTNTYTTQSGLPTFSIPSENSHNHHNFRESHLQANLQESNSDDFLEDLAAGHFSSPSLPPYSPPNPSHPQQRRGSIFDNPDSISAVRPRESPAYSTYFPPAHGTPQSEGNPAGLAEVGLEERVDGGHDDKEKITVNSLLLQMPASRAKRSRAAASSDASSDGPPIVKRARLVDLPRLQQPVTIPESDDLLSLFGDDEDNIEVYDLTRSEDELPEELLRPQEDDSVKLSKFECIICMDAATNLTVTHCGHMFCAQCLHQAMHTEVTKKVCPMCRQKLDLRPKDGRQPNAKAKTFFQLELKLMPSKRQGKQPARR</sequence>
<feature type="region of interest" description="Disordered" evidence="12">
    <location>
        <begin position="64"/>
        <end position="92"/>
    </location>
</feature>
<keyword evidence="10" id="KW-0472">Membrane</keyword>
<dbReference type="STRING" id="1230097.A0A423XNJ3"/>
<dbReference type="EC" id="2.3.2.27" evidence="4"/>
<feature type="compositionally biased region" description="Low complexity" evidence="12">
    <location>
        <begin position="314"/>
        <end position="323"/>
    </location>
</feature>
<feature type="region of interest" description="Disordered" evidence="12">
    <location>
        <begin position="19"/>
        <end position="44"/>
    </location>
</feature>
<dbReference type="Pfam" id="PF13920">
    <property type="entry name" value="zf-C3HC4_3"/>
    <property type="match status" value="1"/>
</dbReference>
<dbReference type="InterPro" id="IPR013083">
    <property type="entry name" value="Znf_RING/FYVE/PHD"/>
</dbReference>
<comment type="catalytic activity">
    <reaction evidence="1">
        <text>S-ubiquitinyl-[E2 ubiquitin-conjugating enzyme]-L-cysteine + [acceptor protein]-L-lysine = [E2 ubiquitin-conjugating enzyme]-L-cysteine + N(6)-ubiquitinyl-[acceptor protein]-L-lysine.</text>
        <dbReference type="EC" id="2.3.2.27"/>
    </reaction>
</comment>
<dbReference type="SMART" id="SM00184">
    <property type="entry name" value="RING"/>
    <property type="match status" value="1"/>
</dbReference>
<feature type="compositionally biased region" description="Polar residues" evidence="12">
    <location>
        <begin position="64"/>
        <end position="84"/>
    </location>
</feature>
<dbReference type="GO" id="GO:0061630">
    <property type="term" value="F:ubiquitin protein ligase activity"/>
    <property type="evidence" value="ECO:0007669"/>
    <property type="project" value="UniProtKB-EC"/>
</dbReference>
<evidence type="ECO:0000256" key="8">
    <source>
        <dbReference type="ARBA" id="ARBA00022786"/>
    </source>
</evidence>
<dbReference type="PROSITE" id="PS00518">
    <property type="entry name" value="ZF_RING_1"/>
    <property type="match status" value="1"/>
</dbReference>
<gene>
    <name evidence="14" type="ORF">VPNG_00608</name>
</gene>
<evidence type="ECO:0000256" key="4">
    <source>
        <dbReference type="ARBA" id="ARBA00012483"/>
    </source>
</evidence>
<proteinExistence type="predicted"/>
<keyword evidence="9" id="KW-0862">Zinc</keyword>
<dbReference type="GO" id="GO:0008270">
    <property type="term" value="F:zinc ion binding"/>
    <property type="evidence" value="ECO:0007669"/>
    <property type="project" value="UniProtKB-KW"/>
</dbReference>
<dbReference type="GO" id="GO:0005783">
    <property type="term" value="C:endoplasmic reticulum"/>
    <property type="evidence" value="ECO:0007669"/>
    <property type="project" value="InterPro"/>
</dbReference>
<keyword evidence="6" id="KW-0479">Metal-binding</keyword>
<dbReference type="EMBL" id="LKEB01000002">
    <property type="protein sequence ID" value="ROW17657.1"/>
    <property type="molecule type" value="Genomic_DNA"/>
</dbReference>
<reference evidence="14 15" key="1">
    <citation type="submission" date="2015-09" db="EMBL/GenBank/DDBJ databases">
        <title>Host preference determinants of Valsa canker pathogens revealed by comparative genomics.</title>
        <authorList>
            <person name="Yin Z."/>
            <person name="Huang L."/>
        </authorList>
    </citation>
    <scope>NUCLEOTIDE SEQUENCE [LARGE SCALE GENOMIC DNA]</scope>
    <source>
        <strain evidence="14 15">SXYLt</strain>
    </source>
</reference>
<keyword evidence="8" id="KW-0833">Ubl conjugation pathway</keyword>
<feature type="compositionally biased region" description="Polar residues" evidence="12">
    <location>
        <begin position="135"/>
        <end position="182"/>
    </location>
</feature>
<dbReference type="Proteomes" id="UP000285146">
    <property type="component" value="Unassembled WGS sequence"/>
</dbReference>
<dbReference type="InterPro" id="IPR001841">
    <property type="entry name" value="Znf_RING"/>
</dbReference>
<dbReference type="InterPro" id="IPR045103">
    <property type="entry name" value="RNF5/RNF185-like"/>
</dbReference>
<dbReference type="OrthoDB" id="6270329at2759"/>
<feature type="region of interest" description="Disordered" evidence="12">
    <location>
        <begin position="212"/>
        <end position="274"/>
    </location>
</feature>
<evidence type="ECO:0000313" key="15">
    <source>
        <dbReference type="Proteomes" id="UP000285146"/>
    </source>
</evidence>
<evidence type="ECO:0000313" key="14">
    <source>
        <dbReference type="EMBL" id="ROW17657.1"/>
    </source>
</evidence>
<dbReference type="PANTHER" id="PTHR12313">
    <property type="entry name" value="E3 UBIQUITIN-PROTEIN LIGASE RNF5-RELATED"/>
    <property type="match status" value="1"/>
</dbReference>
<dbReference type="GO" id="GO:0006511">
    <property type="term" value="P:ubiquitin-dependent protein catabolic process"/>
    <property type="evidence" value="ECO:0007669"/>
    <property type="project" value="InterPro"/>
</dbReference>
<feature type="compositionally biased region" description="Pro residues" evidence="12">
    <location>
        <begin position="219"/>
        <end position="229"/>
    </location>
</feature>
<dbReference type="PROSITE" id="PS50089">
    <property type="entry name" value="ZF_RING_2"/>
    <property type="match status" value="1"/>
</dbReference>
<comment type="subcellular location">
    <subcellularLocation>
        <location evidence="2">Endomembrane system</location>
    </subcellularLocation>
</comment>
<organism evidence="14 15">
    <name type="scientific">Cytospora leucostoma</name>
    <dbReference type="NCBI Taxonomy" id="1230097"/>
    <lineage>
        <taxon>Eukaryota</taxon>
        <taxon>Fungi</taxon>
        <taxon>Dikarya</taxon>
        <taxon>Ascomycota</taxon>
        <taxon>Pezizomycotina</taxon>
        <taxon>Sordariomycetes</taxon>
        <taxon>Sordariomycetidae</taxon>
        <taxon>Diaporthales</taxon>
        <taxon>Cytosporaceae</taxon>
        <taxon>Cytospora</taxon>
    </lineage>
</organism>
<dbReference type="SUPFAM" id="SSF57850">
    <property type="entry name" value="RING/U-box"/>
    <property type="match status" value="1"/>
</dbReference>
<dbReference type="InterPro" id="IPR017907">
    <property type="entry name" value="Znf_RING_CS"/>
</dbReference>
<evidence type="ECO:0000256" key="6">
    <source>
        <dbReference type="ARBA" id="ARBA00022723"/>
    </source>
</evidence>
<dbReference type="AlphaFoldDB" id="A0A423XNJ3"/>
<feature type="domain" description="RING-type" evidence="13">
    <location>
        <begin position="394"/>
        <end position="435"/>
    </location>
</feature>
<comment type="pathway">
    <text evidence="3">Protein modification; protein ubiquitination.</text>
</comment>
<accession>A0A423XNJ3</accession>
<keyword evidence="5" id="KW-0808">Transferase</keyword>
<dbReference type="Gene3D" id="3.30.40.10">
    <property type="entry name" value="Zinc/RING finger domain, C3HC4 (zinc finger)"/>
    <property type="match status" value="1"/>
</dbReference>
<name>A0A423XNJ3_9PEZI</name>
<evidence type="ECO:0000256" key="7">
    <source>
        <dbReference type="ARBA" id="ARBA00022771"/>
    </source>
</evidence>
<evidence type="ECO:0000259" key="13">
    <source>
        <dbReference type="PROSITE" id="PS50089"/>
    </source>
</evidence>
<keyword evidence="7 11" id="KW-0863">Zinc-finger</keyword>
<evidence type="ECO:0000256" key="10">
    <source>
        <dbReference type="ARBA" id="ARBA00023136"/>
    </source>
</evidence>
<keyword evidence="15" id="KW-1185">Reference proteome</keyword>
<evidence type="ECO:0000256" key="11">
    <source>
        <dbReference type="PROSITE-ProRule" id="PRU00175"/>
    </source>
</evidence>
<feature type="region of interest" description="Disordered" evidence="12">
    <location>
        <begin position="104"/>
        <end position="186"/>
    </location>
</feature>
<evidence type="ECO:0000256" key="9">
    <source>
        <dbReference type="ARBA" id="ARBA00022833"/>
    </source>
</evidence>
<evidence type="ECO:0000256" key="5">
    <source>
        <dbReference type="ARBA" id="ARBA00022679"/>
    </source>
</evidence>
<protein>
    <recommendedName>
        <fullName evidence="4">RING-type E3 ubiquitin transferase</fullName>
        <ecNumber evidence="4">2.3.2.27</ecNumber>
    </recommendedName>
</protein>
<dbReference type="InParanoid" id="A0A423XNJ3"/>